<evidence type="ECO:0000256" key="10">
    <source>
        <dbReference type="SAM" id="MobiDB-lite"/>
    </source>
</evidence>
<feature type="coiled-coil region" evidence="9">
    <location>
        <begin position="565"/>
        <end position="594"/>
    </location>
</feature>
<evidence type="ECO:0000256" key="7">
    <source>
        <dbReference type="ARBA" id="ARBA00023125"/>
    </source>
</evidence>
<feature type="compositionally biased region" description="Basic and acidic residues" evidence="10">
    <location>
        <begin position="499"/>
        <end position="512"/>
    </location>
</feature>
<sequence>MSRSKSIKHVIKKLEEIVNSHKVDLNNVIKSLCHKYVTYLEKTKSENENETDLKQNGISNKTNLDIDTEKINSAIDTNDETKVNNKLADSDQGNQEMNKDESKMEVDNKSEVIDANYQAKLALLNESDSDDSFTTGALPIDDVISNLYSDDEKPKTEKSKESESKVARGKIRTMNNDAEKNNRKVDNDLATTDRKMDNGLVTTPIISKTASSSSELDSDDAEIGIMKSKKVGKKPVNRKLAYLSSSDAQADSESSIYISSDDGKVKKKVKKKVKRLSKRKLRGPKSVVTLDDPKLYFKTSVKLERCDHLIPEGETTITLPVTFLLEELDRQMHSLCKEPKMKEKSETSPSKSKSKSKETPMKAKAPQKMKIESNSSSSICLSSDEEDETTKKKLFKPPLKESNEANSLAKKNLLASSDSDESIFSINGEGACENQIHLKRAKEGKGKQKLAPLMIFNQEKKENMTNCFTNLFFSDDSDKDSERKDKDGDRKKPVKKKPVTSDDNKSEKKKNSDSTTTESEDEKQTKKKKRRRIKKAAASSSDSEKKEEGGGTQTTPGKSRKKIRKILTKEQLAEETKEAQNIEKERRKRVLERQKMYNMITDTSKEGNEIITRKMVLEVDPESKEEVVEIHPDLVEKLKPHQVNGVKFMWECTIESLKRLEKERGSGCILAHCMGLGKTLQVITFLHTCLTNRFVRKHIKTAMVICPYNTVLNWSREFDHWLKDIDGEVLVHELTIAKDNMSRLDILKYWHREGGVLIISYDLFRRLASTKIKNVRSNLKKKLVEYLLDPGHVLKNVNSAVSKACATLATQRRIVLTGTPLQNNLLEYHCMLSFVKPHLLGTPKEFRNRFVNPIMNGQYDDSNENDVKRMKKRIHILHKLLGGCVQRCDYAALTKFLPSKHEFVISVKLSEVQINMYRWYLDNLSRAKGQVKIRGGTLFMDYNILRNLCTHPYILKKSYERAERKEGKVMRREDFINDEDEDEIVNDDSEVTPKSNASDSDIEEIVKVYKTRSRRRNSDAESVEEEPLEFIGKKQWFDDFFSDEDQYKLELSGKMVLLMEILKECEAIGDKVIVFSQSLLTFDIIEDMLNNMNEESVTEEEKARDIRNTWIKNIDYFRMDGSTSAEFRKQYIDHFNDPLKDRSRLFLVSTKAGGLGTNLVGANRVVMLDASWNPSHDVQAIFRVYRFGQKKPVYIYRFLAQGTMEEKNL</sequence>
<dbReference type="InterPro" id="IPR049730">
    <property type="entry name" value="SNF2/RAD54-like_C"/>
</dbReference>
<accession>A0AAV4W410</accession>
<evidence type="ECO:0000256" key="1">
    <source>
        <dbReference type="ARBA" id="ARBA00004123"/>
    </source>
</evidence>
<dbReference type="InterPro" id="IPR001650">
    <property type="entry name" value="Helicase_C-like"/>
</dbReference>
<dbReference type="PROSITE" id="PS51194">
    <property type="entry name" value="HELICASE_CTER"/>
    <property type="match status" value="1"/>
</dbReference>
<dbReference type="SUPFAM" id="SSF52540">
    <property type="entry name" value="P-loop containing nucleoside triphosphate hydrolases"/>
    <property type="match status" value="2"/>
</dbReference>
<evidence type="ECO:0000256" key="2">
    <source>
        <dbReference type="ARBA" id="ARBA00007025"/>
    </source>
</evidence>
<dbReference type="GO" id="GO:0004386">
    <property type="term" value="F:helicase activity"/>
    <property type="evidence" value="ECO:0007669"/>
    <property type="project" value="UniProtKB-KW"/>
</dbReference>
<gene>
    <name evidence="13" type="primary">ATRX</name>
    <name evidence="13" type="ORF">CEXT_704121</name>
</gene>
<name>A0AAV4W410_CAEEX</name>
<dbReference type="AlphaFoldDB" id="A0AAV4W410"/>
<comment type="caution">
    <text evidence="13">The sequence shown here is derived from an EMBL/GenBank/DDBJ whole genome shotgun (WGS) entry which is preliminary data.</text>
</comment>
<feature type="region of interest" description="Disordered" evidence="10">
    <location>
        <begin position="84"/>
        <end position="107"/>
    </location>
</feature>
<organism evidence="13 14">
    <name type="scientific">Caerostris extrusa</name>
    <name type="common">Bark spider</name>
    <name type="synonym">Caerostris bankana</name>
    <dbReference type="NCBI Taxonomy" id="172846"/>
    <lineage>
        <taxon>Eukaryota</taxon>
        <taxon>Metazoa</taxon>
        <taxon>Ecdysozoa</taxon>
        <taxon>Arthropoda</taxon>
        <taxon>Chelicerata</taxon>
        <taxon>Arachnida</taxon>
        <taxon>Araneae</taxon>
        <taxon>Araneomorphae</taxon>
        <taxon>Entelegynae</taxon>
        <taxon>Araneoidea</taxon>
        <taxon>Araneidae</taxon>
        <taxon>Caerostris</taxon>
    </lineage>
</organism>
<dbReference type="InterPro" id="IPR027417">
    <property type="entry name" value="P-loop_NTPase"/>
</dbReference>
<dbReference type="PROSITE" id="PS51192">
    <property type="entry name" value="HELICASE_ATP_BIND_1"/>
    <property type="match status" value="1"/>
</dbReference>
<protein>
    <submittedName>
        <fullName evidence="13">Transcriptional regulator ATRX</fullName>
    </submittedName>
</protein>
<dbReference type="CDD" id="cd18793">
    <property type="entry name" value="SF2_C_SNF"/>
    <property type="match status" value="1"/>
</dbReference>
<dbReference type="GO" id="GO:0016887">
    <property type="term" value="F:ATP hydrolysis activity"/>
    <property type="evidence" value="ECO:0007669"/>
    <property type="project" value="InterPro"/>
</dbReference>
<feature type="compositionally biased region" description="Basic and acidic residues" evidence="10">
    <location>
        <begin position="150"/>
        <end position="166"/>
    </location>
</feature>
<comment type="similarity">
    <text evidence="2">Belongs to the SNF2/RAD54 helicase family.</text>
</comment>
<keyword evidence="3" id="KW-0547">Nucleotide-binding</keyword>
<keyword evidence="6" id="KW-0067">ATP-binding</keyword>
<evidence type="ECO:0000259" key="12">
    <source>
        <dbReference type="PROSITE" id="PS51194"/>
    </source>
</evidence>
<dbReference type="GO" id="GO:0005634">
    <property type="term" value="C:nucleus"/>
    <property type="evidence" value="ECO:0007669"/>
    <property type="project" value="UniProtKB-SubCell"/>
</dbReference>
<keyword evidence="7" id="KW-0238">DNA-binding</keyword>
<dbReference type="Pfam" id="PF00271">
    <property type="entry name" value="Helicase_C"/>
    <property type="match status" value="1"/>
</dbReference>
<keyword evidence="9" id="KW-0175">Coiled coil</keyword>
<keyword evidence="4" id="KW-0378">Hydrolase</keyword>
<dbReference type="EMBL" id="BPLR01015502">
    <property type="protein sequence ID" value="GIY76604.1"/>
    <property type="molecule type" value="Genomic_DNA"/>
</dbReference>
<dbReference type="InterPro" id="IPR038718">
    <property type="entry name" value="SNF2-like_sf"/>
</dbReference>
<feature type="region of interest" description="Disordered" evidence="10">
    <location>
        <begin position="149"/>
        <end position="168"/>
    </location>
</feature>
<dbReference type="Pfam" id="PF00176">
    <property type="entry name" value="SNF2-rel_dom"/>
    <property type="match status" value="1"/>
</dbReference>
<feature type="compositionally biased region" description="Basic residues" evidence="10">
    <location>
        <begin position="525"/>
        <end position="535"/>
    </location>
</feature>
<evidence type="ECO:0000256" key="4">
    <source>
        <dbReference type="ARBA" id="ARBA00022801"/>
    </source>
</evidence>
<feature type="compositionally biased region" description="Basic and acidic residues" evidence="10">
    <location>
        <begin position="97"/>
        <end position="107"/>
    </location>
</feature>
<feature type="compositionally biased region" description="Basic and acidic residues" evidence="10">
    <location>
        <begin position="480"/>
        <end position="491"/>
    </location>
</feature>
<evidence type="ECO:0000256" key="6">
    <source>
        <dbReference type="ARBA" id="ARBA00022840"/>
    </source>
</evidence>
<dbReference type="InterPro" id="IPR044574">
    <property type="entry name" value="ARIP4-like"/>
</dbReference>
<dbReference type="Gene3D" id="3.40.50.10810">
    <property type="entry name" value="Tandem AAA-ATPase domain"/>
    <property type="match status" value="1"/>
</dbReference>
<dbReference type="InterPro" id="IPR014001">
    <property type="entry name" value="Helicase_ATP-bd"/>
</dbReference>
<feature type="compositionally biased region" description="Low complexity" evidence="10">
    <location>
        <begin position="372"/>
        <end position="382"/>
    </location>
</feature>
<keyword evidence="8" id="KW-0539">Nucleus</keyword>
<dbReference type="Proteomes" id="UP001054945">
    <property type="component" value="Unassembled WGS sequence"/>
</dbReference>
<evidence type="ECO:0000313" key="14">
    <source>
        <dbReference type="Proteomes" id="UP001054945"/>
    </source>
</evidence>
<proteinExistence type="inferred from homology"/>
<feature type="domain" description="Helicase C-terminal" evidence="12">
    <location>
        <begin position="1057"/>
        <end position="1209"/>
    </location>
</feature>
<evidence type="ECO:0000256" key="9">
    <source>
        <dbReference type="SAM" id="Coils"/>
    </source>
</evidence>
<dbReference type="InterPro" id="IPR000330">
    <property type="entry name" value="SNF2_N"/>
</dbReference>
<dbReference type="PANTHER" id="PTHR45797">
    <property type="entry name" value="RAD54-LIKE"/>
    <property type="match status" value="1"/>
</dbReference>
<evidence type="ECO:0000256" key="8">
    <source>
        <dbReference type="ARBA" id="ARBA00023242"/>
    </source>
</evidence>
<evidence type="ECO:0000256" key="3">
    <source>
        <dbReference type="ARBA" id="ARBA00022741"/>
    </source>
</evidence>
<feature type="compositionally biased region" description="Basic and acidic residues" evidence="10">
    <location>
        <begin position="335"/>
        <end position="346"/>
    </location>
</feature>
<dbReference type="SMART" id="SM00487">
    <property type="entry name" value="DEXDc"/>
    <property type="match status" value="1"/>
</dbReference>
<evidence type="ECO:0000259" key="11">
    <source>
        <dbReference type="PROSITE" id="PS51192"/>
    </source>
</evidence>
<dbReference type="SMART" id="SM00490">
    <property type="entry name" value="HELICc"/>
    <property type="match status" value="1"/>
</dbReference>
<dbReference type="Gene3D" id="3.40.50.300">
    <property type="entry name" value="P-loop containing nucleotide triphosphate hydrolases"/>
    <property type="match status" value="2"/>
</dbReference>
<feature type="region of interest" description="Disordered" evidence="10">
    <location>
        <begin position="470"/>
        <end position="563"/>
    </location>
</feature>
<dbReference type="GO" id="GO:0003677">
    <property type="term" value="F:DNA binding"/>
    <property type="evidence" value="ECO:0007669"/>
    <property type="project" value="UniProtKB-KW"/>
</dbReference>
<evidence type="ECO:0000256" key="5">
    <source>
        <dbReference type="ARBA" id="ARBA00022806"/>
    </source>
</evidence>
<keyword evidence="14" id="KW-1185">Reference proteome</keyword>
<comment type="subcellular location">
    <subcellularLocation>
        <location evidence="1">Nucleus</location>
    </subcellularLocation>
</comment>
<reference evidence="13 14" key="1">
    <citation type="submission" date="2021-06" db="EMBL/GenBank/DDBJ databases">
        <title>Caerostris extrusa draft genome.</title>
        <authorList>
            <person name="Kono N."/>
            <person name="Arakawa K."/>
        </authorList>
    </citation>
    <scope>NUCLEOTIDE SEQUENCE [LARGE SCALE GENOMIC DNA]</scope>
</reference>
<dbReference type="Gene3D" id="1.20.120.850">
    <property type="entry name" value="SWI2/SNF2 ATPases, N-terminal domain"/>
    <property type="match status" value="1"/>
</dbReference>
<dbReference type="PANTHER" id="PTHR45797:SF3">
    <property type="entry name" value="TRANSCRIPTIONAL REGULATOR ATRX HOMOLOG"/>
    <property type="match status" value="1"/>
</dbReference>
<keyword evidence="5" id="KW-0347">Helicase</keyword>
<evidence type="ECO:0000313" key="13">
    <source>
        <dbReference type="EMBL" id="GIY76604.1"/>
    </source>
</evidence>
<dbReference type="GO" id="GO:0005524">
    <property type="term" value="F:ATP binding"/>
    <property type="evidence" value="ECO:0007669"/>
    <property type="project" value="UniProtKB-KW"/>
</dbReference>
<feature type="domain" description="Helicase ATP-binding" evidence="11">
    <location>
        <begin position="659"/>
        <end position="838"/>
    </location>
</feature>
<feature type="region of interest" description="Disordered" evidence="10">
    <location>
        <begin position="335"/>
        <end position="405"/>
    </location>
</feature>